<proteinExistence type="predicted"/>
<evidence type="ECO:0000313" key="3">
    <source>
        <dbReference type="Proteomes" id="UP000663918"/>
    </source>
</evidence>
<keyword evidence="3" id="KW-1185">Reference proteome</keyword>
<evidence type="ECO:0008006" key="4">
    <source>
        <dbReference type="Google" id="ProtNLM"/>
    </source>
</evidence>
<dbReference type="AlphaFoldDB" id="A0A975C0S8"/>
<dbReference type="EMBL" id="CP062222">
    <property type="protein sequence ID" value="QTC91758.1"/>
    <property type="molecule type" value="Genomic_DNA"/>
</dbReference>
<name>A0A975C0S8_9CAUL</name>
<gene>
    <name evidence="2" type="ORF">IFJ75_02150</name>
</gene>
<evidence type="ECO:0000256" key="1">
    <source>
        <dbReference type="SAM" id="MobiDB-lite"/>
    </source>
</evidence>
<dbReference type="PROSITE" id="PS51257">
    <property type="entry name" value="PROKAR_LIPOPROTEIN"/>
    <property type="match status" value="1"/>
</dbReference>
<feature type="compositionally biased region" description="Polar residues" evidence="1">
    <location>
        <begin position="174"/>
        <end position="185"/>
    </location>
</feature>
<feature type="compositionally biased region" description="Pro residues" evidence="1">
    <location>
        <begin position="208"/>
        <end position="220"/>
    </location>
</feature>
<evidence type="ECO:0000313" key="2">
    <source>
        <dbReference type="EMBL" id="QTC91758.1"/>
    </source>
</evidence>
<dbReference type="KEGG" id="bgoe:IFJ75_02150"/>
<protein>
    <recommendedName>
        <fullName evidence="4">Lipoprotein</fullName>
    </recommendedName>
</protein>
<sequence>MNRLVIVAAVVATGVLSACDTIPKYGSRSLISLADQQHQTIGSLFVWSNDVNAGMITRNGEVCMQRAMTTRTSSFGGSASAPSSLIDLSKAARTAADKGDEAAAIQLAAAYREAAASLSTTTERTAFLDIGMFYICQLEANGAISQSQAALLTQQLIRDTATMVPVTGSLVASTSPTLPSITASGGTVRDEEPSPKPTGTAATGIVTSPPPPPPPPPPVD</sequence>
<dbReference type="RefSeq" id="WP_207870933.1">
    <property type="nucleotide sequence ID" value="NZ_CP062222.1"/>
</dbReference>
<organism evidence="2 3">
    <name type="scientific">Brevundimonas goettingensis</name>
    <dbReference type="NCBI Taxonomy" id="2774190"/>
    <lineage>
        <taxon>Bacteria</taxon>
        <taxon>Pseudomonadati</taxon>
        <taxon>Pseudomonadota</taxon>
        <taxon>Alphaproteobacteria</taxon>
        <taxon>Caulobacterales</taxon>
        <taxon>Caulobacteraceae</taxon>
        <taxon>Brevundimonas</taxon>
    </lineage>
</organism>
<dbReference type="Proteomes" id="UP000663918">
    <property type="component" value="Chromosome"/>
</dbReference>
<accession>A0A975C0S8</accession>
<feature type="region of interest" description="Disordered" evidence="1">
    <location>
        <begin position="174"/>
        <end position="220"/>
    </location>
</feature>
<reference evidence="2" key="1">
    <citation type="submission" date="2020-09" db="EMBL/GenBank/DDBJ databases">
        <title>Brevundimonas sp. LVF2 isolated from a puddle in Goettingen, Germany.</title>
        <authorList>
            <person name="Friedrich I."/>
            <person name="Klassen A."/>
            <person name="Hannes N."/>
            <person name="Schneider D."/>
            <person name="Hertel R."/>
            <person name="Daniel R."/>
        </authorList>
    </citation>
    <scope>NUCLEOTIDE SEQUENCE</scope>
    <source>
        <strain evidence="2">LVF2</strain>
    </source>
</reference>